<reference evidence="5" key="1">
    <citation type="submission" date="2015-11" db="EMBL/GenBank/DDBJ databases">
        <title>De novo transcriptome assembly of four potential Pierce s Disease insect vectors from Arizona vineyards.</title>
        <authorList>
            <person name="Tassone E.E."/>
        </authorList>
    </citation>
    <scope>NUCLEOTIDE SEQUENCE</scope>
</reference>
<evidence type="ECO:0000259" key="4">
    <source>
        <dbReference type="Pfam" id="PF04500"/>
    </source>
</evidence>
<dbReference type="GO" id="GO:0008270">
    <property type="term" value="F:zinc ion binding"/>
    <property type="evidence" value="ECO:0007669"/>
    <property type="project" value="UniProtKB-KW"/>
</dbReference>
<keyword evidence="2" id="KW-0863">Zinc-finger</keyword>
<organism evidence="5">
    <name type="scientific">Graphocephala atropunctata</name>
    <dbReference type="NCBI Taxonomy" id="36148"/>
    <lineage>
        <taxon>Eukaryota</taxon>
        <taxon>Metazoa</taxon>
        <taxon>Ecdysozoa</taxon>
        <taxon>Arthropoda</taxon>
        <taxon>Hexapoda</taxon>
        <taxon>Insecta</taxon>
        <taxon>Pterygota</taxon>
        <taxon>Neoptera</taxon>
        <taxon>Paraneoptera</taxon>
        <taxon>Hemiptera</taxon>
        <taxon>Auchenorrhyncha</taxon>
        <taxon>Membracoidea</taxon>
        <taxon>Cicadellidae</taxon>
        <taxon>Cicadellinae</taxon>
        <taxon>Cicadellini</taxon>
        <taxon>Graphocephala</taxon>
    </lineage>
</organism>
<evidence type="ECO:0000313" key="5">
    <source>
        <dbReference type="EMBL" id="JAT23844.1"/>
    </source>
</evidence>
<feature type="domain" description="FLYWCH-type" evidence="4">
    <location>
        <begin position="26"/>
        <end position="83"/>
    </location>
</feature>
<dbReference type="Gene3D" id="2.20.25.240">
    <property type="match status" value="1"/>
</dbReference>
<evidence type="ECO:0000256" key="2">
    <source>
        <dbReference type="ARBA" id="ARBA00022771"/>
    </source>
</evidence>
<dbReference type="AlphaFoldDB" id="A0A1B6LJQ8"/>
<feature type="non-terminal residue" evidence="5">
    <location>
        <position position="1"/>
    </location>
</feature>
<keyword evidence="1" id="KW-0479">Metal-binding</keyword>
<gene>
    <name evidence="5" type="ORF">g.55228</name>
</gene>
<proteinExistence type="predicted"/>
<keyword evidence="3" id="KW-0862">Zinc</keyword>
<feature type="non-terminal residue" evidence="5">
    <location>
        <position position="113"/>
    </location>
</feature>
<protein>
    <recommendedName>
        <fullName evidence="4">FLYWCH-type domain-containing protein</fullName>
    </recommendedName>
</protein>
<evidence type="ECO:0000256" key="3">
    <source>
        <dbReference type="ARBA" id="ARBA00022833"/>
    </source>
</evidence>
<dbReference type="EMBL" id="GEBQ01016133">
    <property type="protein sequence ID" value="JAT23844.1"/>
    <property type="molecule type" value="Transcribed_RNA"/>
</dbReference>
<dbReference type="InterPro" id="IPR007588">
    <property type="entry name" value="Znf_FLYWCH"/>
</dbReference>
<sequence>FLFTNLNLVIHKKFGIMAQLVIKGKTSYLCYDGYIYIKHSSSAASKYWGYKFHRECSAHLTSILDDRGNIVVKKGGDVESHNHAPNPEKVQALLLLTSMKRCASEHPEESPSR</sequence>
<evidence type="ECO:0000256" key="1">
    <source>
        <dbReference type="ARBA" id="ARBA00022723"/>
    </source>
</evidence>
<dbReference type="Pfam" id="PF04500">
    <property type="entry name" value="FLYWCH"/>
    <property type="match status" value="1"/>
</dbReference>
<name>A0A1B6LJQ8_9HEMI</name>
<accession>A0A1B6LJQ8</accession>